<keyword evidence="2" id="KW-1185">Reference proteome</keyword>
<comment type="caution">
    <text evidence="1">The sequence shown here is derived from an EMBL/GenBank/DDBJ whole genome shotgun (WGS) entry which is preliminary data.</text>
</comment>
<evidence type="ECO:0000313" key="2">
    <source>
        <dbReference type="Proteomes" id="UP000218231"/>
    </source>
</evidence>
<organism evidence="1 2">
    <name type="scientific">Diploscapter pachys</name>
    <dbReference type="NCBI Taxonomy" id="2018661"/>
    <lineage>
        <taxon>Eukaryota</taxon>
        <taxon>Metazoa</taxon>
        <taxon>Ecdysozoa</taxon>
        <taxon>Nematoda</taxon>
        <taxon>Chromadorea</taxon>
        <taxon>Rhabditida</taxon>
        <taxon>Rhabditina</taxon>
        <taxon>Rhabditomorpha</taxon>
        <taxon>Rhabditoidea</taxon>
        <taxon>Rhabditidae</taxon>
        <taxon>Diploscapter</taxon>
    </lineage>
</organism>
<evidence type="ECO:0000313" key="1">
    <source>
        <dbReference type="EMBL" id="PAV67648.1"/>
    </source>
</evidence>
<accession>A0A2A2K158</accession>
<dbReference type="EMBL" id="LIAE01009892">
    <property type="protein sequence ID" value="PAV67648.1"/>
    <property type="molecule type" value="Genomic_DNA"/>
</dbReference>
<sequence length="285" mass="31813">MRDQLRRVLLVGAHLARRDAGRAAHHGAVACQHPQDRVGARMRVALGIDLGEQRLGDFRGAAAIGHDQRRAACQRLGGHQPERLRPAAMDIGVRARHDRREAAAVVDRAEQTDVRIGADVPFQRLGIHALAQDDEADRRLRADAADRVDHRRPALFGMVAPDAEQQVCVRRQPALLEQRDAERLVAQAGREMRALDPQRHRRIDAHAARAQLLGQRRAVGDDRVVLVETVRQIAIVPRKRPLDPRRGGEGLEPALRIGFDIVVVQEERTDRPPLPLRDDPGRAPR</sequence>
<reference evidence="1 2" key="1">
    <citation type="journal article" date="2017" name="Curr. Biol.">
        <title>Genome architecture and evolution of a unichromosomal asexual nematode.</title>
        <authorList>
            <person name="Fradin H."/>
            <person name="Zegar C."/>
            <person name="Gutwein M."/>
            <person name="Lucas J."/>
            <person name="Kovtun M."/>
            <person name="Corcoran D."/>
            <person name="Baugh L.R."/>
            <person name="Kiontke K."/>
            <person name="Gunsalus K."/>
            <person name="Fitch D.H."/>
            <person name="Piano F."/>
        </authorList>
    </citation>
    <scope>NUCLEOTIDE SEQUENCE [LARGE SCALE GENOMIC DNA]</scope>
    <source>
        <strain evidence="1">PF1309</strain>
    </source>
</reference>
<proteinExistence type="predicted"/>
<gene>
    <name evidence="1" type="ORF">WR25_05216</name>
</gene>
<dbReference type="Proteomes" id="UP000218231">
    <property type="component" value="Unassembled WGS sequence"/>
</dbReference>
<protein>
    <submittedName>
        <fullName evidence="1">Uncharacterized protein</fullName>
    </submittedName>
</protein>
<name>A0A2A2K158_9BILA</name>
<dbReference type="AlphaFoldDB" id="A0A2A2K158"/>